<dbReference type="EMBL" id="CACVAS010000047">
    <property type="protein sequence ID" value="CAA6806564.1"/>
    <property type="molecule type" value="Genomic_DNA"/>
</dbReference>
<accession>A0A6S6SDX4</accession>
<name>A0A6S6SDX4_9BACT</name>
<organism evidence="1">
    <name type="scientific">uncultured Sulfurovum sp</name>
    <dbReference type="NCBI Taxonomy" id="269237"/>
    <lineage>
        <taxon>Bacteria</taxon>
        <taxon>Pseudomonadati</taxon>
        <taxon>Campylobacterota</taxon>
        <taxon>Epsilonproteobacteria</taxon>
        <taxon>Campylobacterales</taxon>
        <taxon>Sulfurovaceae</taxon>
        <taxon>Sulfurovum</taxon>
        <taxon>environmental samples</taxon>
    </lineage>
</organism>
<evidence type="ECO:0000313" key="1">
    <source>
        <dbReference type="EMBL" id="CAA6806564.1"/>
    </source>
</evidence>
<reference evidence="1" key="1">
    <citation type="submission" date="2020-01" db="EMBL/GenBank/DDBJ databases">
        <authorList>
            <person name="Meier V. D."/>
            <person name="Meier V D."/>
        </authorList>
    </citation>
    <scope>NUCLEOTIDE SEQUENCE</scope>
    <source>
        <strain evidence="1">HLG_WM_MAG_01</strain>
    </source>
</reference>
<sequence length="192" mass="21601">MILNYILPIIFVVSYLESVVIQLPKEYDNIKNSLASTQSIVLYNSALSNTISSKTYRVAGENLRLRCEKIKKIQCTNASVKIQTQIGMIKLTDKSNTTPFQNNTSIPMIPVSKQVVIEDSSATEWAICGVVVGMYSEDSSILSKNQVSSGKVEYTLEYRPLYDRKKYVYFSNSIFTGGSNSNMNINIKQYCE</sequence>
<gene>
    <name evidence="1" type="ORF">HELGO_WM3201</name>
</gene>
<proteinExistence type="predicted"/>
<dbReference type="AlphaFoldDB" id="A0A6S6SDX4"/>
<protein>
    <submittedName>
        <fullName evidence="1">Uncharacterized protein</fullName>
    </submittedName>
</protein>